<dbReference type="NCBIfam" id="TIGR00229">
    <property type="entry name" value="sensory_box"/>
    <property type="match status" value="1"/>
</dbReference>
<dbReference type="Gene3D" id="3.30.450.20">
    <property type="entry name" value="PAS domain"/>
    <property type="match status" value="1"/>
</dbReference>
<dbReference type="InterPro" id="IPR036097">
    <property type="entry name" value="HisK_dim/P_sf"/>
</dbReference>
<dbReference type="Proteomes" id="UP001207654">
    <property type="component" value="Unassembled WGS sequence"/>
</dbReference>
<reference evidence="17 18" key="1">
    <citation type="submission" date="2022-11" db="EMBL/GenBank/DDBJ databases">
        <title>Minimal conservation of predation-associated metabolite biosynthetic gene clusters underscores biosynthetic potential of Myxococcota including descriptions for ten novel species: Archangium lansinium sp. nov., Myxococcus landrumus sp. nov., Nannocystis bai.</title>
        <authorList>
            <person name="Ahearne A."/>
            <person name="Stevens C."/>
            <person name="Phillips K."/>
        </authorList>
    </citation>
    <scope>NUCLEOTIDE SEQUENCE [LARGE SCALE GENOMIC DNA]</scope>
    <source>
        <strain evidence="17 18">MIWBW</strain>
    </source>
</reference>
<keyword evidence="5" id="KW-0808">Transferase</keyword>
<dbReference type="CDD" id="cd00082">
    <property type="entry name" value="HisKA"/>
    <property type="match status" value="1"/>
</dbReference>
<dbReference type="SUPFAM" id="SSF47384">
    <property type="entry name" value="Homodimeric domain of signal transducing histidine kinase"/>
    <property type="match status" value="1"/>
</dbReference>
<dbReference type="Gene3D" id="3.30.565.10">
    <property type="entry name" value="Histidine kinase-like ATPase, C-terminal domain"/>
    <property type="match status" value="1"/>
</dbReference>
<dbReference type="SMART" id="SM00388">
    <property type="entry name" value="HisKA"/>
    <property type="match status" value="1"/>
</dbReference>
<dbReference type="SUPFAM" id="SSF55874">
    <property type="entry name" value="ATPase domain of HSP90 chaperone/DNA topoisomerase II/histidine kinase"/>
    <property type="match status" value="1"/>
</dbReference>
<keyword evidence="12" id="KW-0472">Membrane</keyword>
<evidence type="ECO:0000256" key="7">
    <source>
        <dbReference type="ARBA" id="ARBA00022741"/>
    </source>
</evidence>
<dbReference type="SMART" id="SM00065">
    <property type="entry name" value="GAF"/>
    <property type="match status" value="2"/>
</dbReference>
<keyword evidence="11" id="KW-0902">Two-component regulatory system</keyword>
<evidence type="ECO:0000256" key="9">
    <source>
        <dbReference type="ARBA" id="ARBA00022840"/>
    </source>
</evidence>
<proteinExistence type="predicted"/>
<organism evidence="17 18">
    <name type="scientific">Archangium lansingense</name>
    <dbReference type="NCBI Taxonomy" id="2995310"/>
    <lineage>
        <taxon>Bacteria</taxon>
        <taxon>Pseudomonadati</taxon>
        <taxon>Myxococcota</taxon>
        <taxon>Myxococcia</taxon>
        <taxon>Myxococcales</taxon>
        <taxon>Cystobacterineae</taxon>
        <taxon>Archangiaceae</taxon>
        <taxon>Archangium</taxon>
    </lineage>
</organism>
<dbReference type="InterPro" id="IPR003661">
    <property type="entry name" value="HisK_dim/P_dom"/>
</dbReference>
<comment type="catalytic activity">
    <reaction evidence="1">
        <text>ATP + protein L-histidine = ADP + protein N-phospho-L-histidine.</text>
        <dbReference type="EC" id="2.7.13.3"/>
    </reaction>
</comment>
<comment type="subcellular location">
    <subcellularLocation>
        <location evidence="2">Membrane</location>
        <topology evidence="2">Multi-pass membrane protein</topology>
    </subcellularLocation>
</comment>
<dbReference type="InterPro" id="IPR005467">
    <property type="entry name" value="His_kinase_dom"/>
</dbReference>
<dbReference type="InterPro" id="IPR003018">
    <property type="entry name" value="GAF"/>
</dbReference>
<evidence type="ECO:0000256" key="10">
    <source>
        <dbReference type="ARBA" id="ARBA00022989"/>
    </source>
</evidence>
<evidence type="ECO:0000259" key="16">
    <source>
        <dbReference type="PROSITE" id="PS50113"/>
    </source>
</evidence>
<dbReference type="PROSITE" id="PS50109">
    <property type="entry name" value="HIS_KIN"/>
    <property type="match status" value="1"/>
</dbReference>
<keyword evidence="4" id="KW-0597">Phosphoprotein</keyword>
<evidence type="ECO:0000256" key="8">
    <source>
        <dbReference type="ARBA" id="ARBA00022777"/>
    </source>
</evidence>
<evidence type="ECO:0000256" key="2">
    <source>
        <dbReference type="ARBA" id="ARBA00004141"/>
    </source>
</evidence>
<dbReference type="Gene3D" id="1.10.287.130">
    <property type="match status" value="1"/>
</dbReference>
<dbReference type="SUPFAM" id="SSF55781">
    <property type="entry name" value="GAF domain-like"/>
    <property type="match status" value="2"/>
</dbReference>
<evidence type="ECO:0000256" key="3">
    <source>
        <dbReference type="ARBA" id="ARBA00012438"/>
    </source>
</evidence>
<sequence length="900" mass="99260">MLAALGGSFPALRVGWQPLDWGLLHLQGMAEHPTPLETPEQLPLHDFIRGHRAHILEDWERAVRLLPSTRGLPYPRLGAHLPVLLERMAVMMEALHQGASGEWAETPRLDVLDRLDLGHDLEEVSGEYSALRASILRLYAEHLEHRGGQGLAAVLGELERFNRAFDALVGAAVARHARAREHTFQVLERISQSALGTEDLDTILPKLLRVMLEATSAVDSVTLLLREGDVLRARASVGLEELVASGFFVHLGEGFAGRIAAERCPMALRSAATSSQVKSGVFRSQRTRGLYGIPLMQGEEALGVALMGSRTAFDFSNEDKLLFGSMVSRATAFILQAQLAARERQAREQAERALERLREQESRTKRLQEVTAALSQALTTAQVAHVVVEKAVRALGAAGGSLGLLSEDGQWFDMLEATGYSEDETRDWTHFPSDAPVMYRDAVRTGAPLFYESLEAMLADYPQWRDHPRMEEYGAFACLPLGVEGRVIGAIGLSFRRRHPFPAGERAWMGVVAGQCAQALERGRLYDAERRARTSAQDALSRLDAIMETVPVGLGFWDTELCYVRLNEHLAQINGVSPQEHLGKTIREVLPAIAPQVEPLLHRVMETGQPVVDAEIAGETPARPGMRRHWLASYYPVRDADGTVAGLGVVVVDITEQKRAEEHLRRTAEFRERFMSIVSHDLRNPLNAILLSANALLRSEDLGERHVKGARRIIASAERMKRMISDLMDFARGRLGGGIPISPREVELAALCREVVEELEAGRPGREVDLKVEGDLQGEWDADRLSQLLINLGKNALDYSPEESRVCFSLYGEEGFVRLEVQNEGTPIPPERLGSIFEPFQRFAGEAQSPTSTSGLGLGLYIVDQIVRAHGGEVSVCSTEEEGTTFTVRLPRHPAGTGVH</sequence>
<dbReference type="InterPro" id="IPR029016">
    <property type="entry name" value="GAF-like_dom_sf"/>
</dbReference>
<dbReference type="InterPro" id="IPR000700">
    <property type="entry name" value="PAS-assoc_C"/>
</dbReference>
<keyword evidence="10" id="KW-1133">Transmembrane helix</keyword>
<dbReference type="InterPro" id="IPR013656">
    <property type="entry name" value="PAS_4"/>
</dbReference>
<evidence type="ECO:0000313" key="18">
    <source>
        <dbReference type="Proteomes" id="UP001207654"/>
    </source>
</evidence>
<keyword evidence="7" id="KW-0547">Nucleotide-binding</keyword>
<evidence type="ECO:0000256" key="1">
    <source>
        <dbReference type="ARBA" id="ARBA00000085"/>
    </source>
</evidence>
<dbReference type="EMBL" id="JAPNKA010000001">
    <property type="protein sequence ID" value="MCY1082557.1"/>
    <property type="molecule type" value="Genomic_DNA"/>
</dbReference>
<keyword evidence="13" id="KW-0175">Coiled coil</keyword>
<evidence type="ECO:0000256" key="13">
    <source>
        <dbReference type="SAM" id="Coils"/>
    </source>
</evidence>
<evidence type="ECO:0000313" key="17">
    <source>
        <dbReference type="EMBL" id="MCY1082557.1"/>
    </source>
</evidence>
<evidence type="ECO:0000256" key="4">
    <source>
        <dbReference type="ARBA" id="ARBA00022553"/>
    </source>
</evidence>
<dbReference type="PANTHER" id="PTHR42878:SF7">
    <property type="entry name" value="SENSOR HISTIDINE KINASE GLRK"/>
    <property type="match status" value="1"/>
</dbReference>
<dbReference type="InterPro" id="IPR003594">
    <property type="entry name" value="HATPase_dom"/>
</dbReference>
<accession>A0ABT4ALI8</accession>
<dbReference type="PROSITE" id="PS50113">
    <property type="entry name" value="PAC"/>
    <property type="match status" value="1"/>
</dbReference>
<feature type="domain" description="PAS" evidence="15">
    <location>
        <begin position="539"/>
        <end position="608"/>
    </location>
</feature>
<comment type="caution">
    <text evidence="17">The sequence shown here is derived from an EMBL/GenBank/DDBJ whole genome shotgun (WGS) entry which is preliminary data.</text>
</comment>
<dbReference type="SUPFAM" id="SSF55785">
    <property type="entry name" value="PYP-like sensor domain (PAS domain)"/>
    <property type="match status" value="1"/>
</dbReference>
<dbReference type="Pfam" id="PF00512">
    <property type="entry name" value="HisKA"/>
    <property type="match status" value="1"/>
</dbReference>
<keyword evidence="6" id="KW-0812">Transmembrane</keyword>
<dbReference type="PRINTS" id="PR00344">
    <property type="entry name" value="BCTRLSENSOR"/>
</dbReference>
<feature type="coiled-coil region" evidence="13">
    <location>
        <begin position="336"/>
        <end position="370"/>
    </location>
</feature>
<name>A0ABT4ALI8_9BACT</name>
<protein>
    <recommendedName>
        <fullName evidence="3">histidine kinase</fullName>
        <ecNumber evidence="3">2.7.13.3</ecNumber>
    </recommendedName>
</protein>
<keyword evidence="18" id="KW-1185">Reference proteome</keyword>
<evidence type="ECO:0000256" key="5">
    <source>
        <dbReference type="ARBA" id="ARBA00022679"/>
    </source>
</evidence>
<dbReference type="SMART" id="SM00387">
    <property type="entry name" value="HATPase_c"/>
    <property type="match status" value="1"/>
</dbReference>
<dbReference type="Gene3D" id="3.30.450.40">
    <property type="match status" value="2"/>
</dbReference>
<dbReference type="InterPro" id="IPR000014">
    <property type="entry name" value="PAS"/>
</dbReference>
<dbReference type="Pfam" id="PF08448">
    <property type="entry name" value="PAS_4"/>
    <property type="match status" value="1"/>
</dbReference>
<dbReference type="RefSeq" id="WP_267541121.1">
    <property type="nucleotide sequence ID" value="NZ_JAPNKA010000001.1"/>
</dbReference>
<dbReference type="EC" id="2.7.13.3" evidence="3"/>
<dbReference type="InterPro" id="IPR004358">
    <property type="entry name" value="Sig_transdc_His_kin-like_C"/>
</dbReference>
<evidence type="ECO:0000256" key="12">
    <source>
        <dbReference type="ARBA" id="ARBA00023136"/>
    </source>
</evidence>
<evidence type="ECO:0000256" key="6">
    <source>
        <dbReference type="ARBA" id="ARBA00022692"/>
    </source>
</evidence>
<feature type="domain" description="Histidine kinase" evidence="14">
    <location>
        <begin position="677"/>
        <end position="894"/>
    </location>
</feature>
<keyword evidence="9" id="KW-0067">ATP-binding</keyword>
<gene>
    <name evidence="17" type="ORF">OV287_49730</name>
</gene>
<evidence type="ECO:0000259" key="15">
    <source>
        <dbReference type="PROSITE" id="PS50112"/>
    </source>
</evidence>
<dbReference type="Pfam" id="PF13185">
    <property type="entry name" value="GAF_2"/>
    <property type="match status" value="1"/>
</dbReference>
<dbReference type="InterPro" id="IPR035965">
    <property type="entry name" value="PAS-like_dom_sf"/>
</dbReference>
<dbReference type="InterPro" id="IPR050351">
    <property type="entry name" value="BphY/WalK/GraS-like"/>
</dbReference>
<dbReference type="Pfam" id="PF02518">
    <property type="entry name" value="HATPase_c"/>
    <property type="match status" value="1"/>
</dbReference>
<dbReference type="PANTHER" id="PTHR42878">
    <property type="entry name" value="TWO-COMPONENT HISTIDINE KINASE"/>
    <property type="match status" value="1"/>
</dbReference>
<dbReference type="PROSITE" id="PS50112">
    <property type="entry name" value="PAS"/>
    <property type="match status" value="1"/>
</dbReference>
<dbReference type="CDD" id="cd00075">
    <property type="entry name" value="HATPase"/>
    <property type="match status" value="1"/>
</dbReference>
<keyword evidence="8" id="KW-0418">Kinase</keyword>
<evidence type="ECO:0000259" key="14">
    <source>
        <dbReference type="PROSITE" id="PS50109"/>
    </source>
</evidence>
<feature type="domain" description="PAC" evidence="16">
    <location>
        <begin position="612"/>
        <end position="666"/>
    </location>
</feature>
<evidence type="ECO:0000256" key="11">
    <source>
        <dbReference type="ARBA" id="ARBA00023012"/>
    </source>
</evidence>
<dbReference type="InterPro" id="IPR036890">
    <property type="entry name" value="HATPase_C_sf"/>
</dbReference>